<dbReference type="Proteomes" id="UP000836402">
    <property type="component" value="Unassembled WGS sequence"/>
</dbReference>
<gene>
    <name evidence="4" type="ORF">A4X03_0g3677</name>
    <name evidence="3" type="ORF">JKIAZH3_G8117</name>
</gene>
<dbReference type="EMBL" id="CAJHJG010002625">
    <property type="protein sequence ID" value="CAD6921595.1"/>
    <property type="molecule type" value="Genomic_DNA"/>
</dbReference>
<evidence type="ECO:0000256" key="2">
    <source>
        <dbReference type="SAM" id="Phobius"/>
    </source>
</evidence>
<dbReference type="EMBL" id="LWDD02000442">
    <property type="protein sequence ID" value="KAE8260880.1"/>
    <property type="molecule type" value="Genomic_DNA"/>
</dbReference>
<evidence type="ECO:0000313" key="3">
    <source>
        <dbReference type="EMBL" id="CAD6921595.1"/>
    </source>
</evidence>
<proteinExistence type="predicted"/>
<evidence type="ECO:0000256" key="1">
    <source>
        <dbReference type="SAM" id="MobiDB-lite"/>
    </source>
</evidence>
<evidence type="ECO:0000313" key="4">
    <source>
        <dbReference type="EMBL" id="KAE8260880.1"/>
    </source>
</evidence>
<dbReference type="Proteomes" id="UP000077671">
    <property type="component" value="Unassembled WGS sequence"/>
</dbReference>
<name>A0A177V766_9BASI</name>
<keyword evidence="2" id="KW-0472">Membrane</keyword>
<feature type="compositionally biased region" description="Low complexity" evidence="1">
    <location>
        <begin position="90"/>
        <end position="101"/>
    </location>
</feature>
<feature type="region of interest" description="Disordered" evidence="1">
    <location>
        <begin position="50"/>
        <end position="108"/>
    </location>
</feature>
<organism evidence="4 5">
    <name type="scientific">Tilletia caries</name>
    <name type="common">wheat bunt fungus</name>
    <dbReference type="NCBI Taxonomy" id="13290"/>
    <lineage>
        <taxon>Eukaryota</taxon>
        <taxon>Fungi</taxon>
        <taxon>Dikarya</taxon>
        <taxon>Basidiomycota</taxon>
        <taxon>Ustilaginomycotina</taxon>
        <taxon>Exobasidiomycetes</taxon>
        <taxon>Tilletiales</taxon>
        <taxon>Tilletiaceae</taxon>
        <taxon>Tilletia</taxon>
    </lineage>
</organism>
<keyword evidence="2" id="KW-0812">Transmembrane</keyword>
<evidence type="ECO:0000313" key="6">
    <source>
        <dbReference type="Proteomes" id="UP000836402"/>
    </source>
</evidence>
<feature type="transmembrane region" description="Helical" evidence="2">
    <location>
        <begin position="118"/>
        <end position="136"/>
    </location>
</feature>
<keyword evidence="2" id="KW-1133">Transmembrane helix</keyword>
<reference evidence="4" key="1">
    <citation type="submission" date="2016-04" db="EMBL/GenBank/DDBJ databases">
        <authorList>
            <person name="Nguyen H.D."/>
            <person name="Kesanakurti P."/>
            <person name="Cullis J."/>
            <person name="Levesque C.A."/>
            <person name="Hambleton S."/>
        </authorList>
    </citation>
    <scope>NUCLEOTIDE SEQUENCE</scope>
    <source>
        <strain evidence="4">DAOMC 238032</strain>
    </source>
</reference>
<reference evidence="3" key="3">
    <citation type="submission" date="2020-10" db="EMBL/GenBank/DDBJ databases">
        <authorList>
            <person name="Sedaghatjoo S."/>
        </authorList>
    </citation>
    <scope>NUCLEOTIDE SEQUENCE</scope>
    <source>
        <strain evidence="3">AZH3</strain>
    </source>
</reference>
<protein>
    <submittedName>
        <fullName evidence="4">Uncharacterized protein</fullName>
    </submittedName>
</protein>
<sequence>MDARSPRQGPGWLRFVPANAHPAYARTHPLHHSASSLAVSCRRLLHTSPAFRQQPIGIDSTGVPPPRTTPETSANGASRPTPTPAPGPAKPSGSSSSSSSGRSDKPPRGFAFLRRHPILAGTSFLITHLGIAWILLPPTYFFLHNLAPGGSTAMLAGPQTAWALNRSVPDSIAAAVPGFKNWAEQHVQDDGATFEDVIEYMARNASIMAWRGARSTINLFQRGRGDASADSVKKERRQEEEIADEAIRSLKGQDDGGSNKVTQNALDKFGFSKRAQDAASEIRFAQIRDAISAYIFVKTIFPLRLPLSLWLAPKLGRVFLAGMNKRRVVP</sequence>
<keyword evidence="6" id="KW-1185">Reference proteome</keyword>
<accession>A0A177V766</accession>
<comment type="caution">
    <text evidence="4">The sequence shown here is derived from an EMBL/GenBank/DDBJ whole genome shotgun (WGS) entry which is preliminary data.</text>
</comment>
<evidence type="ECO:0000313" key="5">
    <source>
        <dbReference type="Proteomes" id="UP000077671"/>
    </source>
</evidence>
<reference evidence="4" key="2">
    <citation type="journal article" date="2019" name="IMA Fungus">
        <title>Genome sequencing and comparison of five Tilletia species to identify candidate genes for the detection of regulated species infecting wheat.</title>
        <authorList>
            <person name="Nguyen H.D.T."/>
            <person name="Sultana T."/>
            <person name="Kesanakurti P."/>
            <person name="Hambleton S."/>
        </authorList>
    </citation>
    <scope>NUCLEOTIDE SEQUENCE</scope>
    <source>
        <strain evidence="4">DAOMC 238032</strain>
    </source>
</reference>
<dbReference type="AlphaFoldDB" id="A0A177V766"/>